<dbReference type="Gene3D" id="1.20.5.170">
    <property type="match status" value="1"/>
</dbReference>
<dbReference type="PROSITE" id="PS50217">
    <property type="entry name" value="BZIP"/>
    <property type="match status" value="1"/>
</dbReference>
<dbReference type="InterPro" id="IPR046347">
    <property type="entry name" value="bZIP_sf"/>
</dbReference>
<dbReference type="PANTHER" id="PTHR45764">
    <property type="entry name" value="BZIP TRANSCRIPTION FACTOR 44"/>
    <property type="match status" value="1"/>
</dbReference>
<feature type="compositionally biased region" description="Low complexity" evidence="6">
    <location>
        <begin position="1"/>
        <end position="19"/>
    </location>
</feature>
<dbReference type="SMART" id="SM00338">
    <property type="entry name" value="BRLZ"/>
    <property type="match status" value="1"/>
</dbReference>
<dbReference type="AlphaFoldDB" id="A0A8T1Q5G1"/>
<keyword evidence="5" id="KW-0539">Nucleus</keyword>
<evidence type="ECO:0000256" key="5">
    <source>
        <dbReference type="ARBA" id="ARBA00023242"/>
    </source>
</evidence>
<evidence type="ECO:0000313" key="9">
    <source>
        <dbReference type="EMBL" id="KAG6704998.1"/>
    </source>
</evidence>
<dbReference type="PANTHER" id="PTHR45764:SF38">
    <property type="entry name" value="BZIP TRANSCRIPTION FACTOR 44"/>
    <property type="match status" value="1"/>
</dbReference>
<dbReference type="Proteomes" id="UP000811246">
    <property type="component" value="Chromosome 7"/>
</dbReference>
<reference evidence="8" key="1">
    <citation type="submission" date="2020-12" db="EMBL/GenBank/DDBJ databases">
        <title>WGS assembly of Carya illinoinensis cv. Pawnee.</title>
        <authorList>
            <person name="Platts A."/>
            <person name="Shu S."/>
            <person name="Wright S."/>
            <person name="Barry K."/>
            <person name="Edger P."/>
            <person name="Pires J.C."/>
            <person name="Schmutz J."/>
        </authorList>
    </citation>
    <scope>NUCLEOTIDE SEQUENCE</scope>
    <source>
        <tissue evidence="8">Leaf</tissue>
    </source>
</reference>
<gene>
    <name evidence="8" type="ORF">CIPAW_07G157200</name>
    <name evidence="9" type="ORF">I3842_07G159900</name>
</gene>
<evidence type="ECO:0000256" key="4">
    <source>
        <dbReference type="ARBA" id="ARBA00023163"/>
    </source>
</evidence>
<dbReference type="InterPro" id="IPR004827">
    <property type="entry name" value="bZIP"/>
</dbReference>
<dbReference type="OrthoDB" id="551672at2759"/>
<comment type="subcellular location">
    <subcellularLocation>
        <location evidence="1">Nucleus</location>
    </subcellularLocation>
</comment>
<dbReference type="GO" id="GO:0005634">
    <property type="term" value="C:nucleus"/>
    <property type="evidence" value="ECO:0007669"/>
    <property type="project" value="UniProtKB-SubCell"/>
</dbReference>
<dbReference type="InterPro" id="IPR045314">
    <property type="entry name" value="bZIP_plant_GBF1"/>
</dbReference>
<feature type="region of interest" description="Disordered" evidence="6">
    <location>
        <begin position="1"/>
        <end position="51"/>
    </location>
</feature>
<dbReference type="FunFam" id="1.20.5.170:FF:000020">
    <property type="entry name" value="BZIP transcription factor"/>
    <property type="match status" value="1"/>
</dbReference>
<dbReference type="GO" id="GO:0003700">
    <property type="term" value="F:DNA-binding transcription factor activity"/>
    <property type="evidence" value="ECO:0007669"/>
    <property type="project" value="InterPro"/>
</dbReference>
<dbReference type="GO" id="GO:0045893">
    <property type="term" value="P:positive regulation of DNA-templated transcription"/>
    <property type="evidence" value="ECO:0007669"/>
    <property type="project" value="TreeGrafter"/>
</dbReference>
<organism evidence="8 10">
    <name type="scientific">Carya illinoinensis</name>
    <name type="common">Pecan</name>
    <dbReference type="NCBI Taxonomy" id="32201"/>
    <lineage>
        <taxon>Eukaryota</taxon>
        <taxon>Viridiplantae</taxon>
        <taxon>Streptophyta</taxon>
        <taxon>Embryophyta</taxon>
        <taxon>Tracheophyta</taxon>
        <taxon>Spermatophyta</taxon>
        <taxon>Magnoliopsida</taxon>
        <taxon>eudicotyledons</taxon>
        <taxon>Gunneridae</taxon>
        <taxon>Pentapetalae</taxon>
        <taxon>rosids</taxon>
        <taxon>fabids</taxon>
        <taxon>Fagales</taxon>
        <taxon>Juglandaceae</taxon>
        <taxon>Carya</taxon>
    </lineage>
</organism>
<dbReference type="SUPFAM" id="SSF57959">
    <property type="entry name" value="Leucine zipper domain"/>
    <property type="match status" value="1"/>
</dbReference>
<dbReference type="Pfam" id="PF00170">
    <property type="entry name" value="bZIP_1"/>
    <property type="match status" value="1"/>
</dbReference>
<evidence type="ECO:0000313" key="10">
    <source>
        <dbReference type="Proteomes" id="UP000811609"/>
    </source>
</evidence>
<feature type="domain" description="BZIP" evidence="7">
    <location>
        <begin position="28"/>
        <end position="75"/>
    </location>
</feature>
<dbReference type="EMBL" id="CM031815">
    <property type="protein sequence ID" value="KAG6648592.1"/>
    <property type="molecule type" value="Genomic_DNA"/>
</dbReference>
<keyword evidence="10" id="KW-1185">Reference proteome</keyword>
<dbReference type="GO" id="GO:0000976">
    <property type="term" value="F:transcription cis-regulatory region binding"/>
    <property type="evidence" value="ECO:0007669"/>
    <property type="project" value="TreeGrafter"/>
</dbReference>
<keyword evidence="4" id="KW-0804">Transcription</keyword>
<evidence type="ECO:0000313" key="8">
    <source>
        <dbReference type="EMBL" id="KAG6648592.1"/>
    </source>
</evidence>
<reference evidence="9" key="2">
    <citation type="submission" date="2021-01" db="EMBL/GenBank/DDBJ databases">
        <authorList>
            <person name="Lovell J.T."/>
            <person name="Bentley N."/>
            <person name="Bhattarai G."/>
            <person name="Jenkins J.W."/>
            <person name="Sreedasyam A."/>
            <person name="Alarcon Y."/>
            <person name="Bock C."/>
            <person name="Boston L."/>
            <person name="Carlson J."/>
            <person name="Cervantes K."/>
            <person name="Clermont K."/>
            <person name="Krom N."/>
            <person name="Kubenka K."/>
            <person name="Mamidi S."/>
            <person name="Mattison C."/>
            <person name="Monteros M."/>
            <person name="Pisani C."/>
            <person name="Plott C."/>
            <person name="Rajasekar S."/>
            <person name="Rhein H.S."/>
            <person name="Rohla C."/>
            <person name="Song M."/>
            <person name="Hilaire R.S."/>
            <person name="Shu S."/>
            <person name="Wells L."/>
            <person name="Wang X."/>
            <person name="Webber J."/>
            <person name="Heerema R.J."/>
            <person name="Klein P."/>
            <person name="Conner P."/>
            <person name="Grauke L."/>
            <person name="Grimwood J."/>
            <person name="Schmutz J."/>
            <person name="Randall J.J."/>
        </authorList>
    </citation>
    <scope>NUCLEOTIDE SEQUENCE</scope>
    <source>
        <tissue evidence="9">Leaf</tissue>
    </source>
</reference>
<accession>A0A8T1Q5G1</accession>
<dbReference type="PROSITE" id="PS00036">
    <property type="entry name" value="BZIP_BASIC"/>
    <property type="match status" value="1"/>
</dbReference>
<evidence type="ECO:0000259" key="7">
    <source>
        <dbReference type="PROSITE" id="PS50217"/>
    </source>
</evidence>
<comment type="caution">
    <text evidence="8">The sequence shown here is derived from an EMBL/GenBank/DDBJ whole genome shotgun (WGS) entry which is preliminary data.</text>
</comment>
<name>A0A8T1Q5G1_CARIL</name>
<keyword evidence="2" id="KW-0805">Transcription regulation</keyword>
<sequence>MASTSGNSSGSSQTQNSGSEGDLQLLMDQRKRKRMQSNRESARRSRMRKQQHLEDLMAQAARLSKDNNQILTNINITTQYYINVEAENSILRAQAVELSQRLDSLNEILNFISTSGTGVYDSDQTLQTSADSFMNPTNLIYLNQPIPASADMFPY</sequence>
<keyword evidence="3" id="KW-0238">DNA-binding</keyword>
<proteinExistence type="predicted"/>
<evidence type="ECO:0000256" key="6">
    <source>
        <dbReference type="SAM" id="MobiDB-lite"/>
    </source>
</evidence>
<dbReference type="GO" id="GO:0046982">
    <property type="term" value="F:protein heterodimerization activity"/>
    <property type="evidence" value="ECO:0007669"/>
    <property type="project" value="UniProtKB-ARBA"/>
</dbReference>
<dbReference type="EMBL" id="CM031831">
    <property type="protein sequence ID" value="KAG6704998.1"/>
    <property type="molecule type" value="Genomic_DNA"/>
</dbReference>
<dbReference type="Proteomes" id="UP000811609">
    <property type="component" value="Chromosome 7"/>
</dbReference>
<evidence type="ECO:0000256" key="2">
    <source>
        <dbReference type="ARBA" id="ARBA00023015"/>
    </source>
</evidence>
<evidence type="ECO:0000256" key="3">
    <source>
        <dbReference type="ARBA" id="ARBA00023125"/>
    </source>
</evidence>
<evidence type="ECO:0000256" key="1">
    <source>
        <dbReference type="ARBA" id="ARBA00004123"/>
    </source>
</evidence>
<dbReference type="CDD" id="cd14702">
    <property type="entry name" value="bZIP_plant_GBF1"/>
    <property type="match status" value="1"/>
</dbReference>
<protein>
    <recommendedName>
        <fullName evidence="7">BZIP domain-containing protein</fullName>
    </recommendedName>
</protein>